<dbReference type="AlphaFoldDB" id="A0A0N1IH89"/>
<proteinExistence type="predicted"/>
<reference evidence="2 3" key="1">
    <citation type="journal article" date="2015" name="Nat. Commun.">
        <title>Outbred genome sequencing and CRISPR/Cas9 gene editing in butterflies.</title>
        <authorList>
            <person name="Li X."/>
            <person name="Fan D."/>
            <person name="Zhang W."/>
            <person name="Liu G."/>
            <person name="Zhang L."/>
            <person name="Zhao L."/>
            <person name="Fang X."/>
            <person name="Chen L."/>
            <person name="Dong Y."/>
            <person name="Chen Y."/>
            <person name="Ding Y."/>
            <person name="Zhao R."/>
            <person name="Feng M."/>
            <person name="Zhu Y."/>
            <person name="Feng Y."/>
            <person name="Jiang X."/>
            <person name="Zhu D."/>
            <person name="Xiang H."/>
            <person name="Feng X."/>
            <person name="Li S."/>
            <person name="Wang J."/>
            <person name="Zhang G."/>
            <person name="Kronforst M.R."/>
            <person name="Wang W."/>
        </authorList>
    </citation>
    <scope>NUCLEOTIDE SEQUENCE [LARGE SCALE GENOMIC DNA]</scope>
    <source>
        <strain evidence="2">Ya'a_city_454_Pm</strain>
        <tissue evidence="2">Whole body</tissue>
    </source>
</reference>
<accession>A0A0N1IH89</accession>
<keyword evidence="3" id="KW-1185">Reference proteome</keyword>
<dbReference type="EMBL" id="KQ459692">
    <property type="protein sequence ID" value="KPJ20437.1"/>
    <property type="molecule type" value="Genomic_DNA"/>
</dbReference>
<protein>
    <submittedName>
        <fullName evidence="2">Uncharacterized protein</fullName>
    </submittedName>
</protein>
<gene>
    <name evidence="2" type="ORF">RR48_03324</name>
</gene>
<evidence type="ECO:0000313" key="3">
    <source>
        <dbReference type="Proteomes" id="UP000053240"/>
    </source>
</evidence>
<name>A0A0N1IH89_PAPMA</name>
<dbReference type="Proteomes" id="UP000053240">
    <property type="component" value="Unassembled WGS sequence"/>
</dbReference>
<sequence length="70" mass="7569">MSRRCPGDVAPMSRRCDADCDGTEVRSSLAPRGRAKVSQVHSSVMFSSMWNPEAAARPADDDALPLFSTL</sequence>
<feature type="region of interest" description="Disordered" evidence="1">
    <location>
        <begin position="1"/>
        <end position="37"/>
    </location>
</feature>
<organism evidence="2 3">
    <name type="scientific">Papilio machaon</name>
    <name type="common">Old World swallowtail butterfly</name>
    <dbReference type="NCBI Taxonomy" id="76193"/>
    <lineage>
        <taxon>Eukaryota</taxon>
        <taxon>Metazoa</taxon>
        <taxon>Ecdysozoa</taxon>
        <taxon>Arthropoda</taxon>
        <taxon>Hexapoda</taxon>
        <taxon>Insecta</taxon>
        <taxon>Pterygota</taxon>
        <taxon>Neoptera</taxon>
        <taxon>Endopterygota</taxon>
        <taxon>Lepidoptera</taxon>
        <taxon>Glossata</taxon>
        <taxon>Ditrysia</taxon>
        <taxon>Papilionoidea</taxon>
        <taxon>Papilionidae</taxon>
        <taxon>Papilioninae</taxon>
        <taxon>Papilio</taxon>
    </lineage>
</organism>
<dbReference type="InParanoid" id="A0A0N1IH89"/>
<evidence type="ECO:0000313" key="2">
    <source>
        <dbReference type="EMBL" id="KPJ20437.1"/>
    </source>
</evidence>
<evidence type="ECO:0000256" key="1">
    <source>
        <dbReference type="SAM" id="MobiDB-lite"/>
    </source>
</evidence>